<gene>
    <name evidence="2" type="ORF">N4261_20010</name>
</gene>
<dbReference type="InterPro" id="IPR005064">
    <property type="entry name" value="BUG"/>
</dbReference>
<comment type="similarity">
    <text evidence="1">Belongs to the UPF0065 (bug) family.</text>
</comment>
<dbReference type="RefSeq" id="WP_261757016.1">
    <property type="nucleotide sequence ID" value="NZ_CP104562.2"/>
</dbReference>
<dbReference type="CDD" id="cd07012">
    <property type="entry name" value="PBP2_Bug_TTT"/>
    <property type="match status" value="1"/>
</dbReference>
<protein>
    <submittedName>
        <fullName evidence="2">Tripartite tricarboxylate transporter substrate binding protein</fullName>
    </submittedName>
</protein>
<dbReference type="Pfam" id="PF03401">
    <property type="entry name" value="TctC"/>
    <property type="match status" value="1"/>
</dbReference>
<organism evidence="2 3">
    <name type="scientific">Roseateles amylovorans</name>
    <dbReference type="NCBI Taxonomy" id="2978473"/>
    <lineage>
        <taxon>Bacteria</taxon>
        <taxon>Pseudomonadati</taxon>
        <taxon>Pseudomonadota</taxon>
        <taxon>Betaproteobacteria</taxon>
        <taxon>Burkholderiales</taxon>
        <taxon>Sphaerotilaceae</taxon>
        <taxon>Roseateles</taxon>
    </lineage>
</organism>
<evidence type="ECO:0000313" key="3">
    <source>
        <dbReference type="Proteomes" id="UP001064933"/>
    </source>
</evidence>
<accession>A0ABY6AXY7</accession>
<dbReference type="EMBL" id="CP104562">
    <property type="protein sequence ID" value="UXH77274.1"/>
    <property type="molecule type" value="Genomic_DNA"/>
</dbReference>
<dbReference type="PANTHER" id="PTHR42928">
    <property type="entry name" value="TRICARBOXYLATE-BINDING PROTEIN"/>
    <property type="match status" value="1"/>
</dbReference>
<dbReference type="InterPro" id="IPR042100">
    <property type="entry name" value="Bug_dom1"/>
</dbReference>
<dbReference type="Proteomes" id="UP001064933">
    <property type="component" value="Chromosome"/>
</dbReference>
<dbReference type="PANTHER" id="PTHR42928:SF5">
    <property type="entry name" value="BLR1237 PROTEIN"/>
    <property type="match status" value="1"/>
</dbReference>
<evidence type="ECO:0000313" key="2">
    <source>
        <dbReference type="EMBL" id="UXH77274.1"/>
    </source>
</evidence>
<sequence length="387" mass="40514">MPASPTDAQGASLWTGLRMRQAGTACPAQRRMIGASASASAIGHPGDCAVSAIAAISRAVTRGAASAVLALPMLVVSLAAWQPAAAQADTWPSKPVRWVVAYPAGGGSDFLARQLAPVLGRRLGQTLIIDNRPGAAGILGTDNAAKSAPDGYTLLTGDNGAMVFNSALYKKLPYAVGDLAPVGFMARFPLLLVVNPSAGFSSAQQWLEKVKARPGQYSYASPGIGSPHHLAMELLKDRTHSDIVHVPYRGTAFSTQDLIGGTVPMGILDTAAALPHLRAGKLKALAVLSPHRIAALPEVPTFDELGIKDVDVSAWQGLFVPKGTPDAIVARLSTELVKALNEPELKARLEAFGLEVAPGNPGDLATFIQQETLQWHALIRRRGISAE</sequence>
<evidence type="ECO:0000256" key="1">
    <source>
        <dbReference type="ARBA" id="ARBA00006987"/>
    </source>
</evidence>
<name>A0ABY6AXY7_9BURK</name>
<proteinExistence type="inferred from homology"/>
<keyword evidence="3" id="KW-1185">Reference proteome</keyword>
<dbReference type="Gene3D" id="3.40.190.150">
    <property type="entry name" value="Bordetella uptake gene, domain 1"/>
    <property type="match status" value="1"/>
</dbReference>
<dbReference type="Gene3D" id="3.40.190.10">
    <property type="entry name" value="Periplasmic binding protein-like II"/>
    <property type="match status" value="1"/>
</dbReference>
<dbReference type="SUPFAM" id="SSF53850">
    <property type="entry name" value="Periplasmic binding protein-like II"/>
    <property type="match status" value="1"/>
</dbReference>
<reference evidence="2" key="1">
    <citation type="submission" date="2022-10" db="EMBL/GenBank/DDBJ databases">
        <title>Characterization and whole genome sequencing of a new Roseateles species, isolated from fresh water.</title>
        <authorList>
            <person name="Guliayeva D.Y."/>
            <person name="Akhremchuk A.E."/>
            <person name="Sikolenko M.A."/>
            <person name="Valentovich L.N."/>
            <person name="Sidarenka A.V."/>
        </authorList>
    </citation>
    <scope>NUCLEOTIDE SEQUENCE</scope>
    <source>
        <strain evidence="2">BIM B-1768</strain>
    </source>
</reference>